<name>A0A369KFT6_HYPMA</name>
<feature type="compositionally biased region" description="Low complexity" evidence="1">
    <location>
        <begin position="117"/>
        <end position="136"/>
    </location>
</feature>
<accession>A0A369KFT6</accession>
<dbReference type="Proteomes" id="UP000076154">
    <property type="component" value="Unassembled WGS sequence"/>
</dbReference>
<protein>
    <submittedName>
        <fullName evidence="2">Uncharacterized protein</fullName>
    </submittedName>
</protein>
<comment type="caution">
    <text evidence="2">The sequence shown here is derived from an EMBL/GenBank/DDBJ whole genome shotgun (WGS) entry which is preliminary data.</text>
</comment>
<gene>
    <name evidence="2" type="ORF">Hypma_005724</name>
</gene>
<feature type="compositionally biased region" description="Low complexity" evidence="1">
    <location>
        <begin position="214"/>
        <end position="238"/>
    </location>
</feature>
<evidence type="ECO:0000313" key="2">
    <source>
        <dbReference type="EMBL" id="RDB30604.1"/>
    </source>
</evidence>
<sequence>MTALLRRASLDLSMSRAAQRKQRLLEIENEQRIEEAEALKMTEEQRQTLLRSFTSVKVEFSDLDGLTWHAHAHATTTARISAPPAFVILTNADLASFSPEDTIRASASRSRPRASHSHSSPSLSSSSSSHKSSPHATLRARHPRRPRSPFKGLFPPPSSSPTDPTYDSDCDRTVRADSGSDSDAVEAGAPLRKERKKMREKRVRGTSLIKRKAPPSLVASPPSSSSPSGILSSPSAPAYITYSSQSPRLSDAAPSPTIP</sequence>
<evidence type="ECO:0000256" key="1">
    <source>
        <dbReference type="SAM" id="MobiDB-lite"/>
    </source>
</evidence>
<feature type="compositionally biased region" description="Basic residues" evidence="1">
    <location>
        <begin position="193"/>
        <end position="213"/>
    </location>
</feature>
<feature type="compositionally biased region" description="Basic residues" evidence="1">
    <location>
        <begin position="138"/>
        <end position="148"/>
    </location>
</feature>
<reference evidence="2" key="1">
    <citation type="submission" date="2018-04" db="EMBL/GenBank/DDBJ databases">
        <title>Whole genome sequencing of Hypsizygus marmoreus.</title>
        <authorList>
            <person name="Choi I.-G."/>
            <person name="Min B."/>
            <person name="Kim J.-G."/>
            <person name="Kim S."/>
            <person name="Oh Y.-L."/>
            <person name="Kong W.-S."/>
            <person name="Park H."/>
            <person name="Jeong J."/>
            <person name="Song E.-S."/>
        </authorList>
    </citation>
    <scope>NUCLEOTIDE SEQUENCE [LARGE SCALE GENOMIC DNA]</scope>
    <source>
        <strain evidence="2">51987-8</strain>
    </source>
</reference>
<dbReference type="InParanoid" id="A0A369KFT6"/>
<dbReference type="EMBL" id="LUEZ02000004">
    <property type="protein sequence ID" value="RDB30604.1"/>
    <property type="molecule type" value="Genomic_DNA"/>
</dbReference>
<keyword evidence="3" id="KW-1185">Reference proteome</keyword>
<proteinExistence type="predicted"/>
<feature type="region of interest" description="Disordered" evidence="1">
    <location>
        <begin position="103"/>
        <end position="259"/>
    </location>
</feature>
<dbReference type="OrthoDB" id="2757916at2759"/>
<evidence type="ECO:0000313" key="3">
    <source>
        <dbReference type="Proteomes" id="UP000076154"/>
    </source>
</evidence>
<dbReference type="AlphaFoldDB" id="A0A369KFT6"/>
<organism evidence="2 3">
    <name type="scientific">Hypsizygus marmoreus</name>
    <name type="common">White beech mushroom</name>
    <name type="synonym">Agaricus marmoreus</name>
    <dbReference type="NCBI Taxonomy" id="39966"/>
    <lineage>
        <taxon>Eukaryota</taxon>
        <taxon>Fungi</taxon>
        <taxon>Dikarya</taxon>
        <taxon>Basidiomycota</taxon>
        <taxon>Agaricomycotina</taxon>
        <taxon>Agaricomycetes</taxon>
        <taxon>Agaricomycetidae</taxon>
        <taxon>Agaricales</taxon>
        <taxon>Tricholomatineae</taxon>
        <taxon>Lyophyllaceae</taxon>
        <taxon>Hypsizygus</taxon>
    </lineage>
</organism>